<comment type="caution">
    <text evidence="1">The sequence shown here is derived from an EMBL/GenBank/DDBJ whole genome shotgun (WGS) entry which is preliminary data.</text>
</comment>
<protein>
    <submittedName>
        <fullName evidence="1">Uncharacterized protein</fullName>
    </submittedName>
</protein>
<name>A0A5B7FFV5_PORTR</name>
<dbReference type="Proteomes" id="UP000324222">
    <property type="component" value="Unassembled WGS sequence"/>
</dbReference>
<accession>A0A5B7FFV5</accession>
<evidence type="ECO:0000313" key="1">
    <source>
        <dbReference type="EMBL" id="MPC43868.1"/>
    </source>
</evidence>
<dbReference type="EMBL" id="VSRR010006022">
    <property type="protein sequence ID" value="MPC43868.1"/>
    <property type="molecule type" value="Genomic_DNA"/>
</dbReference>
<proteinExistence type="predicted"/>
<keyword evidence="2" id="KW-1185">Reference proteome</keyword>
<organism evidence="1 2">
    <name type="scientific">Portunus trituberculatus</name>
    <name type="common">Swimming crab</name>
    <name type="synonym">Neptunus trituberculatus</name>
    <dbReference type="NCBI Taxonomy" id="210409"/>
    <lineage>
        <taxon>Eukaryota</taxon>
        <taxon>Metazoa</taxon>
        <taxon>Ecdysozoa</taxon>
        <taxon>Arthropoda</taxon>
        <taxon>Crustacea</taxon>
        <taxon>Multicrustacea</taxon>
        <taxon>Malacostraca</taxon>
        <taxon>Eumalacostraca</taxon>
        <taxon>Eucarida</taxon>
        <taxon>Decapoda</taxon>
        <taxon>Pleocyemata</taxon>
        <taxon>Brachyura</taxon>
        <taxon>Eubrachyura</taxon>
        <taxon>Portunoidea</taxon>
        <taxon>Portunidae</taxon>
        <taxon>Portuninae</taxon>
        <taxon>Portunus</taxon>
    </lineage>
</organism>
<dbReference type="AlphaFoldDB" id="A0A5B7FFV5"/>
<evidence type="ECO:0000313" key="2">
    <source>
        <dbReference type="Proteomes" id="UP000324222"/>
    </source>
</evidence>
<reference evidence="1 2" key="1">
    <citation type="submission" date="2019-05" db="EMBL/GenBank/DDBJ databases">
        <title>Another draft genome of Portunus trituberculatus and its Hox gene families provides insights of decapod evolution.</title>
        <authorList>
            <person name="Jeong J.-H."/>
            <person name="Song I."/>
            <person name="Kim S."/>
            <person name="Choi T."/>
            <person name="Kim D."/>
            <person name="Ryu S."/>
            <person name="Kim W."/>
        </authorList>
    </citation>
    <scope>NUCLEOTIDE SEQUENCE [LARGE SCALE GENOMIC DNA]</scope>
    <source>
        <tissue evidence="1">Muscle</tissue>
    </source>
</reference>
<sequence length="89" mass="9662">MSSSSRGSAGASASWLNTPGFLSNCLRCCHARARRADGTPFLHRSLTFLYRFSMYESHLLNISSHFFSRLLMTSTGTASSLPGTGGRGR</sequence>
<gene>
    <name evidence="1" type="ORF">E2C01_037520</name>
</gene>